<name>A0A316TD96_9ACTN</name>
<keyword evidence="1" id="KW-1133">Transmembrane helix</keyword>
<dbReference type="OrthoDB" id="974105at2"/>
<gene>
    <name evidence="3" type="ORF">DJ010_17980</name>
</gene>
<evidence type="ECO:0000256" key="1">
    <source>
        <dbReference type="SAM" id="Phobius"/>
    </source>
</evidence>
<reference evidence="3 4" key="1">
    <citation type="submission" date="2018-05" db="EMBL/GenBank/DDBJ databases">
        <title>Nocardioides silvaticus genome.</title>
        <authorList>
            <person name="Li C."/>
            <person name="Wang G."/>
        </authorList>
    </citation>
    <scope>NUCLEOTIDE SEQUENCE [LARGE SCALE GENOMIC DNA]</scope>
    <source>
        <strain evidence="3 4">CCTCC AB 2018079</strain>
    </source>
</reference>
<dbReference type="PANTHER" id="PTHR42698:SF1">
    <property type="entry name" value="GTPASE ERA, MITOCHONDRIAL"/>
    <property type="match status" value="1"/>
</dbReference>
<dbReference type="Proteomes" id="UP000245507">
    <property type="component" value="Unassembled WGS sequence"/>
</dbReference>
<proteinExistence type="predicted"/>
<dbReference type="GO" id="GO:0005829">
    <property type="term" value="C:cytosol"/>
    <property type="evidence" value="ECO:0007669"/>
    <property type="project" value="TreeGrafter"/>
</dbReference>
<dbReference type="GO" id="GO:0005525">
    <property type="term" value="F:GTP binding"/>
    <property type="evidence" value="ECO:0007669"/>
    <property type="project" value="InterPro"/>
</dbReference>
<dbReference type="InterPro" id="IPR006073">
    <property type="entry name" value="GTP-bd"/>
</dbReference>
<dbReference type="AlphaFoldDB" id="A0A316TD96"/>
<dbReference type="GO" id="GO:0019843">
    <property type="term" value="F:rRNA binding"/>
    <property type="evidence" value="ECO:0007669"/>
    <property type="project" value="TreeGrafter"/>
</dbReference>
<feature type="transmembrane region" description="Helical" evidence="1">
    <location>
        <begin position="423"/>
        <end position="445"/>
    </location>
</feature>
<evidence type="ECO:0000313" key="4">
    <source>
        <dbReference type="Proteomes" id="UP000245507"/>
    </source>
</evidence>
<feature type="transmembrane region" description="Helical" evidence="1">
    <location>
        <begin position="457"/>
        <end position="478"/>
    </location>
</feature>
<protein>
    <submittedName>
        <fullName evidence="3">ABC transporter</fullName>
    </submittedName>
</protein>
<dbReference type="InterPro" id="IPR005662">
    <property type="entry name" value="GTPase_Era-like"/>
</dbReference>
<keyword evidence="1" id="KW-0812">Transmembrane</keyword>
<sequence>MRALRDLATRGTTIGTRLQGLEQAVAAGRGVLDDALLDDTVATVDRATARLRLSAHHTVVAIAGATGSGKSSTYNALTGLELSSTGVRRPTTSWATACVWGSEGAEEVLDWLGIPPRHQTMRDSMLDTRQGDEALAGVVLMDLPDHDSTEVSHHLEVNRLVDLADLLVWVVDPQKYADAALHDRYLAPYKTHAGIMLVVLNHIDTIAPEKRQAMVDDVKRLLANDGLGSVKVIPISAREGIGVDELRQEIASRVEQKRSTTLRVEADVAAAAGRLEQAGGIVPASEITPQRTEALVDRVAEAAGVPTVAGAVERSVRSRATRAVAWPPVALLGALGRRDPDELAQFRAGSRPQAVAVQRAAVDNAVRELADETAAPLAGPWASAVHDAATGRLQETDDALDRGLASVDLRADRVPGWVGLVRVLQWLLFLAAIGSGAWWALLAVQGTLDDAPEVSGLAVPMLGLAAGLVLGVLLWLVVRPMAGRSARERGDDADHAMREVVAGVLSHQVVEPTNRVLASYASFRSGIGSALQ</sequence>
<dbReference type="Pfam" id="PF01926">
    <property type="entry name" value="MMR_HSR1"/>
    <property type="match status" value="1"/>
</dbReference>
<feature type="domain" description="G" evidence="2">
    <location>
        <begin position="60"/>
        <end position="190"/>
    </location>
</feature>
<dbReference type="GO" id="GO:0000028">
    <property type="term" value="P:ribosomal small subunit assembly"/>
    <property type="evidence" value="ECO:0007669"/>
    <property type="project" value="TreeGrafter"/>
</dbReference>
<comment type="caution">
    <text evidence="3">The sequence shown here is derived from an EMBL/GenBank/DDBJ whole genome shotgun (WGS) entry which is preliminary data.</text>
</comment>
<dbReference type="GO" id="GO:0043024">
    <property type="term" value="F:ribosomal small subunit binding"/>
    <property type="evidence" value="ECO:0007669"/>
    <property type="project" value="TreeGrafter"/>
</dbReference>
<organism evidence="3 4">
    <name type="scientific">Nocardioides silvaticus</name>
    <dbReference type="NCBI Taxonomy" id="2201891"/>
    <lineage>
        <taxon>Bacteria</taxon>
        <taxon>Bacillati</taxon>
        <taxon>Actinomycetota</taxon>
        <taxon>Actinomycetes</taxon>
        <taxon>Propionibacteriales</taxon>
        <taxon>Nocardioidaceae</taxon>
        <taxon>Nocardioides</taxon>
    </lineage>
</organism>
<evidence type="ECO:0000259" key="2">
    <source>
        <dbReference type="Pfam" id="PF01926"/>
    </source>
</evidence>
<keyword evidence="4" id="KW-1185">Reference proteome</keyword>
<evidence type="ECO:0000313" key="3">
    <source>
        <dbReference type="EMBL" id="PWN01441.1"/>
    </source>
</evidence>
<keyword evidence="1" id="KW-0472">Membrane</keyword>
<dbReference type="InterPro" id="IPR027417">
    <property type="entry name" value="P-loop_NTPase"/>
</dbReference>
<dbReference type="Gene3D" id="3.40.50.300">
    <property type="entry name" value="P-loop containing nucleotide triphosphate hydrolases"/>
    <property type="match status" value="1"/>
</dbReference>
<dbReference type="SUPFAM" id="SSF52540">
    <property type="entry name" value="P-loop containing nucleoside triphosphate hydrolases"/>
    <property type="match status" value="1"/>
</dbReference>
<accession>A0A316TD96</accession>
<dbReference type="EMBL" id="QGDD01000009">
    <property type="protein sequence ID" value="PWN01441.1"/>
    <property type="molecule type" value="Genomic_DNA"/>
</dbReference>
<dbReference type="PANTHER" id="PTHR42698">
    <property type="entry name" value="GTPASE ERA"/>
    <property type="match status" value="1"/>
</dbReference>